<evidence type="ECO:0000313" key="2">
    <source>
        <dbReference type="EMBL" id="BED91888.1"/>
    </source>
</evidence>
<protein>
    <recommendedName>
        <fullName evidence="1">DUF7674 domain-containing protein</fullName>
    </recommendedName>
</protein>
<dbReference type="KEGG" id="ips:CfP315_0431"/>
<dbReference type="EMBL" id="AP027924">
    <property type="protein sequence ID" value="BED91888.1"/>
    <property type="molecule type" value="Genomic_DNA"/>
</dbReference>
<evidence type="ECO:0000259" key="1">
    <source>
        <dbReference type="Pfam" id="PF24722"/>
    </source>
</evidence>
<dbReference type="Pfam" id="PF24722">
    <property type="entry name" value="DUF7674"/>
    <property type="match status" value="1"/>
</dbReference>
<feature type="domain" description="DUF7674" evidence="1">
    <location>
        <begin position="127"/>
        <end position="229"/>
    </location>
</feature>
<name>A0AA48KX05_9FIRM</name>
<sequence length="238" mass="27593">MQKISECFMELFIGKIEKNGLEVEIISSGTDGIEFNLNNKTGDKCTVLNYRILINNRNLSLLTGERILSSWVFDENNTRKENELIVNDFLDIILKSFRFASDNGTSEDDDDTGNTDNTAFDTSKFMKKICSIFPEVKEKYSKIENEPENYPKFLNFIKENINPRINEILKIKKNKKISEKLFKHLTVSYAYGDEILRCIITMLIFNGIDNEKIETAKAYLVPTMKKVVDMSYKFKNKL</sequence>
<dbReference type="Proteomes" id="UP001337580">
    <property type="component" value="Chromosome"/>
</dbReference>
<dbReference type="AlphaFoldDB" id="A0AA48KX05"/>
<dbReference type="InterPro" id="IPR056091">
    <property type="entry name" value="DUF7674"/>
</dbReference>
<accession>A0AA48KX05</accession>
<proteinExistence type="predicted"/>
<reference evidence="2" key="1">
    <citation type="journal article" date="2023" name="ISME J.">
        <title>Emergence of putative energy parasites within Clostridia revealed by genome analysis of a novel endosymbiotic clade.</title>
        <authorList>
            <person name="Takahashi K."/>
            <person name="Kuwahara H."/>
            <person name="Horikawa Y."/>
            <person name="Izawa K."/>
            <person name="Kato D."/>
            <person name="Inagaki T."/>
            <person name="Yuki M."/>
            <person name="Ohkuma M."/>
            <person name="Hongoh Y."/>
        </authorList>
    </citation>
    <scope>NUCLEOTIDE SEQUENCE</scope>
    <source>
        <strain evidence="2">CfP3-15</strain>
    </source>
</reference>
<organism evidence="2">
    <name type="scientific">Candidatus Improbicoccus pseudotrichonymphae</name>
    <dbReference type="NCBI Taxonomy" id="3033792"/>
    <lineage>
        <taxon>Bacteria</taxon>
        <taxon>Bacillati</taxon>
        <taxon>Bacillota</taxon>
        <taxon>Clostridia</taxon>
        <taxon>Candidatus Improbicoccus</taxon>
    </lineage>
</organism>
<gene>
    <name evidence="2" type="ORF">CfP315_0431</name>
</gene>